<accession>A0ABN7VB11</accession>
<sequence length="199" mass="23097">HHVQNACNFGTLENISVEVKKIVHKIFKGSVSKMNCKNIEFDLIHQHNTLQMIRYLINGGEDNHFLSIEQGFQNFKMDLLLQPILSDWYMMQNVQEEEPADIKQYICCDAASLLNRYKKEDGNSSVSHAEFCCQIHIQSEQKRRAEIKDGFEQLRRQLLFNINNVPRSASTNKSKNDSLRTTGLKISDIRYSSCNRDQN</sequence>
<evidence type="ECO:0000313" key="3">
    <source>
        <dbReference type="Proteomes" id="UP000789901"/>
    </source>
</evidence>
<proteinExistence type="predicted"/>
<dbReference type="InterPro" id="IPR036638">
    <property type="entry name" value="HLH_DNA-bd_sf"/>
</dbReference>
<evidence type="ECO:0000259" key="1">
    <source>
        <dbReference type="Pfam" id="PF00010"/>
    </source>
</evidence>
<reference evidence="2 3" key="1">
    <citation type="submission" date="2021-06" db="EMBL/GenBank/DDBJ databases">
        <authorList>
            <person name="Kallberg Y."/>
            <person name="Tangrot J."/>
            <person name="Rosling A."/>
        </authorList>
    </citation>
    <scope>NUCLEOTIDE SEQUENCE [LARGE SCALE GENOMIC DNA]</scope>
    <source>
        <strain evidence="2 3">120-4 pot B 10/14</strain>
    </source>
</reference>
<feature type="non-terminal residue" evidence="2">
    <location>
        <position position="1"/>
    </location>
</feature>
<protein>
    <submittedName>
        <fullName evidence="2">40833_t:CDS:1</fullName>
    </submittedName>
</protein>
<keyword evidence="3" id="KW-1185">Reference proteome</keyword>
<gene>
    <name evidence="2" type="ORF">GMARGA_LOCUS16574</name>
</gene>
<comment type="caution">
    <text evidence="2">The sequence shown here is derived from an EMBL/GenBank/DDBJ whole genome shotgun (WGS) entry which is preliminary data.</text>
</comment>
<evidence type="ECO:0000313" key="2">
    <source>
        <dbReference type="EMBL" id="CAG8752723.1"/>
    </source>
</evidence>
<feature type="domain" description="BHLH" evidence="1">
    <location>
        <begin position="136"/>
        <end position="166"/>
    </location>
</feature>
<dbReference type="Proteomes" id="UP000789901">
    <property type="component" value="Unassembled WGS sequence"/>
</dbReference>
<name>A0ABN7VB11_GIGMA</name>
<organism evidence="2 3">
    <name type="scientific">Gigaspora margarita</name>
    <dbReference type="NCBI Taxonomy" id="4874"/>
    <lineage>
        <taxon>Eukaryota</taxon>
        <taxon>Fungi</taxon>
        <taxon>Fungi incertae sedis</taxon>
        <taxon>Mucoromycota</taxon>
        <taxon>Glomeromycotina</taxon>
        <taxon>Glomeromycetes</taxon>
        <taxon>Diversisporales</taxon>
        <taxon>Gigasporaceae</taxon>
        <taxon>Gigaspora</taxon>
    </lineage>
</organism>
<dbReference type="Pfam" id="PF00010">
    <property type="entry name" value="HLH"/>
    <property type="match status" value="1"/>
</dbReference>
<dbReference type="EMBL" id="CAJVQB010012091">
    <property type="protein sequence ID" value="CAG8752723.1"/>
    <property type="molecule type" value="Genomic_DNA"/>
</dbReference>
<dbReference type="SUPFAM" id="SSF47459">
    <property type="entry name" value="HLH, helix-loop-helix DNA-binding domain"/>
    <property type="match status" value="1"/>
</dbReference>
<dbReference type="InterPro" id="IPR011598">
    <property type="entry name" value="bHLH_dom"/>
</dbReference>